<dbReference type="PROSITE" id="PS00455">
    <property type="entry name" value="AMP_BINDING"/>
    <property type="match status" value="1"/>
</dbReference>
<evidence type="ECO:0000313" key="8">
    <source>
        <dbReference type="Proteomes" id="UP000235672"/>
    </source>
</evidence>
<keyword evidence="3" id="KW-0547">Nucleotide-binding</keyword>
<evidence type="ECO:0000256" key="5">
    <source>
        <dbReference type="ARBA" id="ARBA00036813"/>
    </source>
</evidence>
<keyword evidence="8" id="KW-1185">Reference proteome</keyword>
<dbReference type="GO" id="GO:0005886">
    <property type="term" value="C:plasma membrane"/>
    <property type="evidence" value="ECO:0007669"/>
    <property type="project" value="TreeGrafter"/>
</dbReference>
<evidence type="ECO:0000256" key="4">
    <source>
        <dbReference type="ARBA" id="ARBA00022840"/>
    </source>
</evidence>
<evidence type="ECO:0000256" key="3">
    <source>
        <dbReference type="ARBA" id="ARBA00022741"/>
    </source>
</evidence>
<dbReference type="GO" id="GO:0005524">
    <property type="term" value="F:ATP binding"/>
    <property type="evidence" value="ECO:0007669"/>
    <property type="project" value="UniProtKB-KW"/>
</dbReference>
<dbReference type="PANTHER" id="PTHR43272">
    <property type="entry name" value="LONG-CHAIN-FATTY-ACID--COA LIGASE"/>
    <property type="match status" value="1"/>
</dbReference>
<evidence type="ECO:0000256" key="2">
    <source>
        <dbReference type="ARBA" id="ARBA00022598"/>
    </source>
</evidence>
<dbReference type="GO" id="GO:0005783">
    <property type="term" value="C:endoplasmic reticulum"/>
    <property type="evidence" value="ECO:0007669"/>
    <property type="project" value="TreeGrafter"/>
</dbReference>
<name>A0A2J6Q5G3_9HELO</name>
<comment type="catalytic activity">
    <reaction evidence="5">
        <text>a long-chain fatty acid + ATP + CoA = a long-chain fatty acyl-CoA + AMP + diphosphate</text>
        <dbReference type="Rhea" id="RHEA:15421"/>
        <dbReference type="ChEBI" id="CHEBI:30616"/>
        <dbReference type="ChEBI" id="CHEBI:33019"/>
        <dbReference type="ChEBI" id="CHEBI:57287"/>
        <dbReference type="ChEBI" id="CHEBI:57560"/>
        <dbReference type="ChEBI" id="CHEBI:83139"/>
        <dbReference type="ChEBI" id="CHEBI:456215"/>
        <dbReference type="EC" id="6.2.1.3"/>
    </reaction>
</comment>
<dbReference type="AlphaFoldDB" id="A0A2J6Q5G3"/>
<dbReference type="STRING" id="1745343.A0A2J6Q5G3"/>
<dbReference type="Proteomes" id="UP000235672">
    <property type="component" value="Unassembled WGS sequence"/>
</dbReference>
<keyword evidence="2" id="KW-0436">Ligase</keyword>
<evidence type="ECO:0000256" key="1">
    <source>
        <dbReference type="ARBA" id="ARBA00006432"/>
    </source>
</evidence>
<organism evidence="7 8">
    <name type="scientific">Hyaloscypha hepaticicola</name>
    <dbReference type="NCBI Taxonomy" id="2082293"/>
    <lineage>
        <taxon>Eukaryota</taxon>
        <taxon>Fungi</taxon>
        <taxon>Dikarya</taxon>
        <taxon>Ascomycota</taxon>
        <taxon>Pezizomycotina</taxon>
        <taxon>Leotiomycetes</taxon>
        <taxon>Helotiales</taxon>
        <taxon>Hyaloscyphaceae</taxon>
        <taxon>Hyaloscypha</taxon>
    </lineage>
</organism>
<protein>
    <submittedName>
        <fullName evidence="7">Acetyl-CoA synthetase-like protein</fullName>
    </submittedName>
</protein>
<dbReference type="GO" id="GO:0035336">
    <property type="term" value="P:long-chain fatty-acyl-CoA metabolic process"/>
    <property type="evidence" value="ECO:0007669"/>
    <property type="project" value="TreeGrafter"/>
</dbReference>
<dbReference type="EMBL" id="KZ613481">
    <property type="protein sequence ID" value="PMD21499.1"/>
    <property type="molecule type" value="Genomic_DNA"/>
</dbReference>
<feature type="domain" description="AMP-dependent synthetase/ligase" evidence="6">
    <location>
        <begin position="117"/>
        <end position="525"/>
    </location>
</feature>
<gene>
    <name evidence="7" type="ORF">NA56DRAFT_689107</name>
</gene>
<dbReference type="GO" id="GO:0005811">
    <property type="term" value="C:lipid droplet"/>
    <property type="evidence" value="ECO:0007669"/>
    <property type="project" value="TreeGrafter"/>
</dbReference>
<dbReference type="Pfam" id="PF00501">
    <property type="entry name" value="AMP-binding"/>
    <property type="match status" value="1"/>
</dbReference>
<dbReference type="PANTHER" id="PTHR43272:SF83">
    <property type="entry name" value="ACYL-COA SYNTHETASE LONG-CHAIN, ISOFORM J"/>
    <property type="match status" value="1"/>
</dbReference>
<proteinExistence type="inferred from homology"/>
<keyword evidence="4" id="KW-0067">ATP-binding</keyword>
<evidence type="ECO:0000313" key="7">
    <source>
        <dbReference type="EMBL" id="PMD21499.1"/>
    </source>
</evidence>
<dbReference type="InterPro" id="IPR000873">
    <property type="entry name" value="AMP-dep_synth/lig_dom"/>
</dbReference>
<dbReference type="InterPro" id="IPR020845">
    <property type="entry name" value="AMP-binding_CS"/>
</dbReference>
<dbReference type="SUPFAM" id="SSF56801">
    <property type="entry name" value="Acetyl-CoA synthetase-like"/>
    <property type="match status" value="1"/>
</dbReference>
<accession>A0A2J6Q5G3</accession>
<reference evidence="7 8" key="1">
    <citation type="submission" date="2016-05" db="EMBL/GenBank/DDBJ databases">
        <title>A degradative enzymes factory behind the ericoid mycorrhizal symbiosis.</title>
        <authorList>
            <consortium name="DOE Joint Genome Institute"/>
            <person name="Martino E."/>
            <person name="Morin E."/>
            <person name="Grelet G."/>
            <person name="Kuo A."/>
            <person name="Kohler A."/>
            <person name="Daghino S."/>
            <person name="Barry K."/>
            <person name="Choi C."/>
            <person name="Cichocki N."/>
            <person name="Clum A."/>
            <person name="Copeland A."/>
            <person name="Hainaut M."/>
            <person name="Haridas S."/>
            <person name="Labutti K."/>
            <person name="Lindquist E."/>
            <person name="Lipzen A."/>
            <person name="Khouja H.-R."/>
            <person name="Murat C."/>
            <person name="Ohm R."/>
            <person name="Olson A."/>
            <person name="Spatafora J."/>
            <person name="Veneault-Fourrey C."/>
            <person name="Henrissat B."/>
            <person name="Grigoriev I."/>
            <person name="Martin F."/>
            <person name="Perotto S."/>
        </authorList>
    </citation>
    <scope>NUCLEOTIDE SEQUENCE [LARGE SCALE GENOMIC DNA]</scope>
    <source>
        <strain evidence="7 8">UAMH 7357</strain>
    </source>
</reference>
<dbReference type="Gene3D" id="3.40.50.12780">
    <property type="entry name" value="N-terminal domain of ligase-like"/>
    <property type="match status" value="1"/>
</dbReference>
<dbReference type="OrthoDB" id="1700726at2759"/>
<comment type="similarity">
    <text evidence="1">Belongs to the ATP-dependent AMP-binding enzyme family.</text>
</comment>
<dbReference type="InterPro" id="IPR042099">
    <property type="entry name" value="ANL_N_sf"/>
</dbReference>
<dbReference type="GO" id="GO:0004467">
    <property type="term" value="F:long-chain fatty acid-CoA ligase activity"/>
    <property type="evidence" value="ECO:0007669"/>
    <property type="project" value="UniProtKB-EC"/>
</dbReference>
<sequence length="704" mass="77441">MATSHLPNMSLKTAIVQPGMFKSAPFSLEVPNYPKIEGETIPRRNANFLTSLVSRPCEEIATLFDVLLHSAEKFCDLDAVGTRRLIETHVEVKKVKTVVDGVEKEIEKKWTFFEMGEFEFETFGEHVTRCLKIGSGLRKLGLVPGDRLHVFAATSENWLAMSHAAVTQSMPIVTSYATLGEEGLTTSLTQTSAKAIFIDPDLLSKLTIPLKSATEIKFVIYDDQQPTSQSSIENLKSSFPYLTILSLNEIKTMGEINPVDPVPPHPEDLCCIMYTSGTTGSPKGVPLKHRNIIAALAGLDTMFAEYVGPTDSVLAYLPLAHSFEYAFENACFYWGVKMGYGSARTLSDTSMRNCHGDIKTFRPTILVGVPAVWETIRKGIEAKVNKSGWLRRNLFWGALGLKAWLCKYFLPGAGLLDKVVFKSVKAEMGGRLRACFNGAGPLGKDTRRFISFAAVPLVSGYGLTETTAMGALQDPLQWTDDTLGSIPGSIEIKLVDFPDAGYFSTSNPPQGEILIRGDPVMDGYYGPSASENEGALTKDGWFMTGDIGEWDSKGHLKIIDRKKNLVKTLNGEYIALEKLESIYRAANIISNICIYASPTRSKPIAIVIPDPKLLSALASNNNIRPRPHEQLVHEPEVRELVLRELQGLGRKAGLAPFEIIEGVVLTDGEWSSMNGLLTPAQKLARRKIVPLYQAEIDAVYGKIK</sequence>
<evidence type="ECO:0000259" key="6">
    <source>
        <dbReference type="Pfam" id="PF00501"/>
    </source>
</evidence>